<dbReference type="Proteomes" id="UP000044938">
    <property type="component" value="Unassembled WGS sequence"/>
</dbReference>
<evidence type="ECO:0000313" key="20">
    <source>
        <dbReference type="Proteomes" id="UP000049023"/>
    </source>
</evidence>
<evidence type="ECO:0000313" key="7">
    <source>
        <dbReference type="EMBL" id="CNV16454.1"/>
    </source>
</evidence>
<dbReference type="EMBL" id="CQQC01000524">
    <property type="protein sequence ID" value="CNV16454.1"/>
    <property type="molecule type" value="Genomic_DNA"/>
</dbReference>
<dbReference type="Proteomes" id="UP000048948">
    <property type="component" value="Unassembled WGS sequence"/>
</dbReference>
<evidence type="ECO:0000313" key="6">
    <source>
        <dbReference type="EMBL" id="CLV60027.1"/>
    </source>
</evidence>
<evidence type="ECO:0000313" key="2">
    <source>
        <dbReference type="EMBL" id="CFE49989.1"/>
    </source>
</evidence>
<name>A0A0E8VW47_MYCTX</name>
<evidence type="ECO:0000313" key="12">
    <source>
        <dbReference type="Proteomes" id="UP000039217"/>
    </source>
</evidence>
<dbReference type="Proteomes" id="UP000048289">
    <property type="component" value="Unassembled WGS sequence"/>
</dbReference>
<gene>
    <name evidence="11" type="ORF">DSJ38_01510</name>
    <name evidence="3" type="ORF">ERS007657_04676</name>
    <name evidence="7" type="ORF">ERS007661_01751</name>
    <name evidence="9" type="ORF">ERS007679_02444</name>
    <name evidence="1" type="ORF">ERS007681_00366</name>
    <name evidence="2" type="ORF">ERS007688_01615</name>
    <name evidence="10" type="ORF">ERS007720_04991</name>
    <name evidence="8" type="ORF">ERS007741_00587</name>
    <name evidence="5" type="ORF">ERS027646_03441</name>
    <name evidence="4" type="ORF">ERS027661_03018</name>
    <name evidence="6" type="ORF">ERS094118_00615</name>
</gene>
<reference evidence="12 13" key="1">
    <citation type="submission" date="2015-03" db="EMBL/GenBank/DDBJ databases">
        <authorList>
            <consortium name="Pathogen Informatics"/>
        </authorList>
    </citation>
    <scope>NUCLEOTIDE SEQUENCE [LARGE SCALE GENOMIC DNA]</scope>
    <source>
        <strain evidence="5 19">Bir 172</strain>
        <strain evidence="4 20">Bir 187</strain>
        <strain evidence="3 15">C09601061</strain>
        <strain evidence="7 12">D00501624</strain>
        <strain evidence="9 14">G09801536</strain>
        <strain evidence="1 17">G09901357</strain>
        <strain evidence="2 16">H09601792</strain>
        <strain evidence="10 13">M09401471</strain>
        <strain evidence="8 18">P00601463</strain>
    </source>
</reference>
<dbReference type="Proteomes" id="UP000046680">
    <property type="component" value="Unassembled WGS sequence"/>
</dbReference>
<dbReference type="EMBL" id="COPH01000004">
    <property type="protein sequence ID" value="CLV60027.1"/>
    <property type="molecule type" value="Genomic_DNA"/>
</dbReference>
<dbReference type="AlphaFoldDB" id="A0A0E8VW47"/>
<evidence type="ECO:0000313" key="4">
    <source>
        <dbReference type="EMBL" id="CKS39682.1"/>
    </source>
</evidence>
<dbReference type="Proteomes" id="UP000046947">
    <property type="component" value="Unassembled WGS sequence"/>
</dbReference>
<evidence type="ECO:0000313" key="14">
    <source>
        <dbReference type="Proteomes" id="UP000045842"/>
    </source>
</evidence>
<organism evidence="6 21">
    <name type="scientific">Mycobacterium tuberculosis</name>
    <dbReference type="NCBI Taxonomy" id="1773"/>
    <lineage>
        <taxon>Bacteria</taxon>
        <taxon>Bacillati</taxon>
        <taxon>Actinomycetota</taxon>
        <taxon>Actinomycetes</taxon>
        <taxon>Mycobacteriales</taxon>
        <taxon>Mycobacteriaceae</taxon>
        <taxon>Mycobacterium</taxon>
        <taxon>Mycobacterium tuberculosis complex</taxon>
    </lineage>
</organism>
<evidence type="ECO:0000313" key="22">
    <source>
        <dbReference type="Proteomes" id="UP000256381"/>
    </source>
</evidence>
<dbReference type="EMBL" id="CFOH01000217">
    <property type="protein sequence ID" value="CFE49989.1"/>
    <property type="molecule type" value="Genomic_DNA"/>
</dbReference>
<dbReference type="EMBL" id="QTBD01000022">
    <property type="protein sequence ID" value="REQ56944.1"/>
    <property type="molecule type" value="Genomic_DNA"/>
</dbReference>
<dbReference type="Proteomes" id="UP000050139">
    <property type="component" value="Unassembled WGS sequence"/>
</dbReference>
<evidence type="ECO:0000313" key="11">
    <source>
        <dbReference type="EMBL" id="REQ56944.1"/>
    </source>
</evidence>
<proteinExistence type="predicted"/>
<evidence type="ECO:0000313" key="9">
    <source>
        <dbReference type="EMBL" id="COV77951.1"/>
    </source>
</evidence>
<sequence>MSPDRRRTDAVSTLPTWVSQSSTDRGVVAPITARARDALQAVLRARRRGQRSDLRLMRRGVERC</sequence>
<dbReference type="Proteomes" id="UP000256381">
    <property type="component" value="Unassembled WGS sequence"/>
</dbReference>
<dbReference type="EMBL" id="CSAD01000338">
    <property type="protein sequence ID" value="COV77951.1"/>
    <property type="molecule type" value="Genomic_DNA"/>
</dbReference>
<evidence type="ECO:0000313" key="15">
    <source>
        <dbReference type="Proteomes" id="UP000046680"/>
    </source>
</evidence>
<evidence type="ECO:0000313" key="17">
    <source>
        <dbReference type="Proteomes" id="UP000048289"/>
    </source>
</evidence>
<evidence type="ECO:0000313" key="13">
    <source>
        <dbReference type="Proteomes" id="UP000044938"/>
    </source>
</evidence>
<accession>A0A0E8VW47</accession>
<dbReference type="EMBL" id="CFOE01000024">
    <property type="protein sequence ID" value="CFE35754.1"/>
    <property type="molecule type" value="Genomic_DNA"/>
</dbReference>
<evidence type="ECO:0000313" key="16">
    <source>
        <dbReference type="Proteomes" id="UP000046947"/>
    </source>
</evidence>
<reference evidence="11" key="4">
    <citation type="submission" date="2018-07" db="EMBL/GenBank/DDBJ databases">
        <authorList>
            <person name="Shah S."/>
            <person name="Brown T."/>
            <person name="Auld S."/>
            <person name="Bratton K."/>
            <person name="Narechania A."/>
            <person name="Mathema B."/>
            <person name="Gandhi N."/>
        </authorList>
    </citation>
    <scope>NUCLEOTIDE SEQUENCE</scope>
    <source>
        <strain evidence="11">32301_S10</strain>
    </source>
</reference>
<evidence type="ECO:0000313" key="3">
    <source>
        <dbReference type="EMBL" id="CFS25404.1"/>
    </source>
</evidence>
<reference evidence="11 22" key="3">
    <citation type="journal article" date="2017" name="N. Engl. J. Med.">
        <title>Transmission of Extensively Drug-Resistant Tuberculosis in South Africa.</title>
        <authorList>
            <person name="Shah N.S."/>
            <person name="Auld S.C."/>
            <person name="Brust J.C."/>
            <person name="Mathema B."/>
            <person name="Ismail N."/>
            <person name="Moodley P."/>
            <person name="Mlisana K."/>
            <person name="Allana S."/>
            <person name="Campbell A."/>
            <person name="Mthiyane T."/>
            <person name="Morris N."/>
            <person name="Mpangase P."/>
            <person name="van der Meulen H."/>
            <person name="Omar S.V."/>
            <person name="Brown T.S."/>
            <person name="Narechania A."/>
            <person name="Shaskina E."/>
            <person name="Kapwata T."/>
            <person name="Kreiswirth B."/>
            <person name="Gandhi N.R."/>
        </authorList>
    </citation>
    <scope>NUCLEOTIDE SEQUENCE [LARGE SCALE GENOMIC DNA]</scope>
    <source>
        <strain evidence="11 22">32301_S10</strain>
    </source>
</reference>
<evidence type="ECO:0000313" key="18">
    <source>
        <dbReference type="Proteomes" id="UP000048600"/>
    </source>
</evidence>
<evidence type="ECO:0000313" key="8">
    <source>
        <dbReference type="EMBL" id="COV75570.1"/>
    </source>
</evidence>
<dbReference type="EMBL" id="CSAJ01001352">
    <property type="protein sequence ID" value="COX90262.1"/>
    <property type="molecule type" value="Genomic_DNA"/>
</dbReference>
<evidence type="ECO:0000313" key="19">
    <source>
        <dbReference type="Proteomes" id="UP000048948"/>
    </source>
</evidence>
<dbReference type="Proteomes" id="UP000048600">
    <property type="component" value="Unassembled WGS sequence"/>
</dbReference>
<dbReference type="Proteomes" id="UP000039217">
    <property type="component" value="Unassembled WGS sequence"/>
</dbReference>
<dbReference type="EMBL" id="CNFU01000724">
    <property type="protein sequence ID" value="CKS39682.1"/>
    <property type="molecule type" value="Genomic_DNA"/>
</dbReference>
<dbReference type="Proteomes" id="UP000045842">
    <property type="component" value="Unassembled WGS sequence"/>
</dbReference>
<dbReference type="EMBL" id="CHKL01000037">
    <property type="protein sequence ID" value="COV75570.1"/>
    <property type="molecule type" value="Genomic_DNA"/>
</dbReference>
<protein>
    <submittedName>
        <fullName evidence="6">Uncharacterized protein</fullName>
    </submittedName>
</protein>
<evidence type="ECO:0000313" key="1">
    <source>
        <dbReference type="EMBL" id="CFE35754.1"/>
    </source>
</evidence>
<evidence type="ECO:0000313" key="21">
    <source>
        <dbReference type="Proteomes" id="UP000050139"/>
    </source>
</evidence>
<reference evidence="6 21" key="2">
    <citation type="submission" date="2015-03" db="EMBL/GenBank/DDBJ databases">
        <authorList>
            <consortium name="Pathogen Informatics"/>
            <person name="Murphy D."/>
        </authorList>
    </citation>
    <scope>NUCLEOTIDE SEQUENCE [LARGE SCALE GENOMIC DNA]</scope>
    <source>
        <strain evidence="6 21">0268S</strain>
    </source>
</reference>
<dbReference type="Proteomes" id="UP000049023">
    <property type="component" value="Unassembled WGS sequence"/>
</dbReference>
<evidence type="ECO:0000313" key="5">
    <source>
        <dbReference type="EMBL" id="CKT37370.1"/>
    </source>
</evidence>
<evidence type="ECO:0000313" key="10">
    <source>
        <dbReference type="EMBL" id="COX90262.1"/>
    </source>
</evidence>
<dbReference type="EMBL" id="CGCX01004016">
    <property type="protein sequence ID" value="CFS25404.1"/>
    <property type="molecule type" value="Genomic_DNA"/>
</dbReference>
<dbReference type="EMBL" id="CNGE01000810">
    <property type="protein sequence ID" value="CKT37370.1"/>
    <property type="molecule type" value="Genomic_DNA"/>
</dbReference>